<sequence>MSIVSLATGDPTCNLSDLQALATANNFTIQPNSANETAFLLFANSFDATCQAVQNLPKYHDPRLEPLQVEGGERTYYRPDEIENPLNGWAHKTTLRLPGAKGVLAGKTIGFKDNVSIAGLPLGLGCSPALLKDGKHPISTIDATIVRRVLEAGGTVRGTATCENLSMFALSYTSDSGVVHNAWLPGYATGGSSSGCAALVSIGDVEEARNSGRDGRKYELGEGLDMAVGGDQGGSIRLPAAYSGIYGLKPTHGLCPYTGIASLNPMIDHCGPMTRTVEDTALLLQVLAGYDGIDIRMSPESPLRENVPDYTGDLSAWIAKKKEVGEWTPTTSAKGLRIGILQESFQAPGLSEEVRSTVLAAANRFRTLGADVKTLSIPLHAHAASIWTVATRPQMPHFIANNPPDLLTHPLPDLDPSFPTQDFFDNLANRNPAVVNVLMNAAHIQQRYGPALVRKAHMHAWQLRAAYDQALEDFDVLLTPLNPTVGPRHPKGTVKTEANPHGRSERVMELFEPAIGNTLNTCGLNVTGHPALSMPVGWGRVGDDGEGRLPIGMQVVGKRFGEGMVFRAAKAWEVGGRWTDS</sequence>
<dbReference type="Gene3D" id="3.90.1300.10">
    <property type="entry name" value="Amidase signature (AS) domain"/>
    <property type="match status" value="1"/>
</dbReference>
<dbReference type="PANTHER" id="PTHR11895">
    <property type="entry name" value="TRANSAMIDASE"/>
    <property type="match status" value="1"/>
</dbReference>
<dbReference type="GO" id="GO:0003824">
    <property type="term" value="F:catalytic activity"/>
    <property type="evidence" value="ECO:0007669"/>
    <property type="project" value="InterPro"/>
</dbReference>
<evidence type="ECO:0000313" key="3">
    <source>
        <dbReference type="Proteomes" id="UP000308549"/>
    </source>
</evidence>
<dbReference type="AlphaFoldDB" id="A0A4U0U646"/>
<keyword evidence="3" id="KW-1185">Reference proteome</keyword>
<dbReference type="Proteomes" id="UP000308549">
    <property type="component" value="Unassembled WGS sequence"/>
</dbReference>
<dbReference type="EMBL" id="NAJL01000010">
    <property type="protein sequence ID" value="TKA30651.1"/>
    <property type="molecule type" value="Genomic_DNA"/>
</dbReference>
<dbReference type="InterPro" id="IPR000120">
    <property type="entry name" value="Amidase"/>
</dbReference>
<dbReference type="OrthoDB" id="1879366at2759"/>
<proteinExistence type="predicted"/>
<dbReference type="InterPro" id="IPR036928">
    <property type="entry name" value="AS_sf"/>
</dbReference>
<gene>
    <name evidence="2" type="ORF">B0A50_02371</name>
</gene>
<name>A0A4U0U646_9PEZI</name>
<evidence type="ECO:0000259" key="1">
    <source>
        <dbReference type="Pfam" id="PF01425"/>
    </source>
</evidence>
<dbReference type="Pfam" id="PF01425">
    <property type="entry name" value="Amidase"/>
    <property type="match status" value="2"/>
</dbReference>
<feature type="domain" description="Amidase" evidence="1">
    <location>
        <begin position="99"/>
        <end position="203"/>
    </location>
</feature>
<reference evidence="2 3" key="1">
    <citation type="submission" date="2017-03" db="EMBL/GenBank/DDBJ databases">
        <title>Genomes of endolithic fungi from Antarctica.</title>
        <authorList>
            <person name="Coleine C."/>
            <person name="Masonjones S."/>
            <person name="Stajich J.E."/>
        </authorList>
    </citation>
    <scope>NUCLEOTIDE SEQUENCE [LARGE SCALE GENOMIC DNA]</scope>
    <source>
        <strain evidence="2 3">CCFEE 6315</strain>
    </source>
</reference>
<organism evidence="2 3">
    <name type="scientific">Salinomyces thailandicus</name>
    <dbReference type="NCBI Taxonomy" id="706561"/>
    <lineage>
        <taxon>Eukaryota</taxon>
        <taxon>Fungi</taxon>
        <taxon>Dikarya</taxon>
        <taxon>Ascomycota</taxon>
        <taxon>Pezizomycotina</taxon>
        <taxon>Dothideomycetes</taxon>
        <taxon>Dothideomycetidae</taxon>
        <taxon>Mycosphaerellales</taxon>
        <taxon>Teratosphaeriaceae</taxon>
        <taxon>Salinomyces</taxon>
    </lineage>
</organism>
<accession>A0A4U0U646</accession>
<feature type="domain" description="Amidase" evidence="1">
    <location>
        <begin position="223"/>
        <end position="565"/>
    </location>
</feature>
<dbReference type="PANTHER" id="PTHR11895:SF171">
    <property type="entry name" value="AMIDASE DOMAIN-CONTAINING PROTEIN"/>
    <property type="match status" value="1"/>
</dbReference>
<comment type="caution">
    <text evidence="2">The sequence shown here is derived from an EMBL/GenBank/DDBJ whole genome shotgun (WGS) entry which is preliminary data.</text>
</comment>
<dbReference type="InterPro" id="IPR023631">
    <property type="entry name" value="Amidase_dom"/>
</dbReference>
<protein>
    <recommendedName>
        <fullName evidence="1">Amidase domain-containing protein</fullName>
    </recommendedName>
</protein>
<dbReference type="SUPFAM" id="SSF75304">
    <property type="entry name" value="Amidase signature (AS) enzymes"/>
    <property type="match status" value="1"/>
</dbReference>
<evidence type="ECO:0000313" key="2">
    <source>
        <dbReference type="EMBL" id="TKA30651.1"/>
    </source>
</evidence>